<feature type="domain" description="TPX2 C-terminal" evidence="6">
    <location>
        <begin position="624"/>
        <end position="691"/>
    </location>
</feature>
<dbReference type="GO" id="GO:0005856">
    <property type="term" value="C:cytoskeleton"/>
    <property type="evidence" value="ECO:0007669"/>
    <property type="project" value="UniProtKB-SubCell"/>
</dbReference>
<feature type="compositionally biased region" description="Low complexity" evidence="5">
    <location>
        <begin position="450"/>
        <end position="465"/>
    </location>
</feature>
<feature type="compositionally biased region" description="Polar residues" evidence="5">
    <location>
        <begin position="135"/>
        <end position="154"/>
    </location>
</feature>
<evidence type="ECO:0000259" key="6">
    <source>
        <dbReference type="Pfam" id="PF06886"/>
    </source>
</evidence>
<feature type="compositionally biased region" description="Basic and acidic residues" evidence="5">
    <location>
        <begin position="677"/>
        <end position="697"/>
    </location>
</feature>
<feature type="region of interest" description="Disordered" evidence="5">
    <location>
        <begin position="652"/>
        <end position="697"/>
    </location>
</feature>
<dbReference type="Proteomes" id="UP001362999">
    <property type="component" value="Unassembled WGS sequence"/>
</dbReference>
<dbReference type="InterPro" id="IPR027329">
    <property type="entry name" value="TPX2_C"/>
</dbReference>
<feature type="compositionally biased region" description="Basic and acidic residues" evidence="5">
    <location>
        <begin position="352"/>
        <end position="361"/>
    </location>
</feature>
<organism evidence="7 8">
    <name type="scientific">Favolaschia claudopus</name>
    <dbReference type="NCBI Taxonomy" id="2862362"/>
    <lineage>
        <taxon>Eukaryota</taxon>
        <taxon>Fungi</taxon>
        <taxon>Dikarya</taxon>
        <taxon>Basidiomycota</taxon>
        <taxon>Agaricomycotina</taxon>
        <taxon>Agaricomycetes</taxon>
        <taxon>Agaricomycetidae</taxon>
        <taxon>Agaricales</taxon>
        <taxon>Marasmiineae</taxon>
        <taxon>Mycenaceae</taxon>
        <taxon>Favolaschia</taxon>
    </lineage>
</organism>
<feature type="compositionally biased region" description="Polar residues" evidence="5">
    <location>
        <begin position="377"/>
        <end position="387"/>
    </location>
</feature>
<comment type="caution">
    <text evidence="7">The sequence shown here is derived from an EMBL/GenBank/DDBJ whole genome shotgun (WGS) entry which is preliminary data.</text>
</comment>
<feature type="compositionally biased region" description="Polar residues" evidence="5">
    <location>
        <begin position="220"/>
        <end position="247"/>
    </location>
</feature>
<reference evidence="7 8" key="1">
    <citation type="journal article" date="2024" name="J Genomics">
        <title>Draft genome sequencing and assembly of Favolaschia claudopus CIRM-BRFM 2984 isolated from oak limbs.</title>
        <authorList>
            <person name="Navarro D."/>
            <person name="Drula E."/>
            <person name="Chaduli D."/>
            <person name="Cazenave R."/>
            <person name="Ahrendt S."/>
            <person name="Wang J."/>
            <person name="Lipzen A."/>
            <person name="Daum C."/>
            <person name="Barry K."/>
            <person name="Grigoriev I.V."/>
            <person name="Favel A."/>
            <person name="Rosso M.N."/>
            <person name="Martin F."/>
        </authorList>
    </citation>
    <scope>NUCLEOTIDE SEQUENCE [LARGE SCALE GENOMIC DNA]</scope>
    <source>
        <strain evidence="7 8">CIRM-BRFM 2984</strain>
    </source>
</reference>
<sequence>MPGSDLSLRHLPDLSDVSFSFQIPADSGDDLLHGDSADFFGGATSMMVSPVAPRSVVDAPPTLGDPQATSVVPVPMLAAGARSTAKFLLPTTRSNIQTPSATQMASRMLKAIPASEMNRGPFHGAATPRVGASIDSESNDTQESTPRSKACNDTSKAKSHPMNLSPDELFSHLPNDSPIDGVSSKDAERVSADPSAEEKNSSLPELAKTARLPPPKSKKTATIPNQKSSTTTTSNPVRPKPTSTFATTKPRGNPVPAKTAHTNVEPQPGKQDVEPDSGIAGRLLMYGAQMITSFPQSDNDEDRTLLHNSPGSAAEEDVAMTDNIQPAGPEVVEAISPSDIFPHRSGPSPAHNRMEVADSKPRVSVVLDSEAGMVDSSVPQTDPLMSNSRDDPLTLSQLSPRKIAQPVQESGDIGGDSGKRAVSPMRPAVKRLSSAAPAEDNEVRRKKRVVGVGIPSAAAIPARPSTHTVRGRGGVRTVSAPAHVRTQPARKSSDALGKPVRVIQRTASSASSTSTLPRNAVVSAAPKIKKLPGISSASSSSAANSTSATRKVPTPGESSTSSTGSTRDAVTRHRREHAEESTESQQPRSKPYKIPDFKSMHASLAAQGALRRSQMAPTVPVPLAFSTDIRARERELFDEKVREKERELEAARELQRREREEEQVKEIREMRRRAVPKAHEVPDWYKEAPKKNPEPGQ</sequence>
<comment type="similarity">
    <text evidence="2">Belongs to the TPX2 family.</text>
</comment>
<name>A0AAV9ZGV2_9AGAR</name>
<feature type="compositionally biased region" description="Low complexity" evidence="5">
    <location>
        <begin position="506"/>
        <end position="515"/>
    </location>
</feature>
<keyword evidence="4" id="KW-0206">Cytoskeleton</keyword>
<keyword evidence="8" id="KW-1185">Reference proteome</keyword>
<dbReference type="EMBL" id="JAWWNJ010000149">
    <property type="protein sequence ID" value="KAK6981495.1"/>
    <property type="molecule type" value="Genomic_DNA"/>
</dbReference>
<feature type="compositionally biased region" description="Basic and acidic residues" evidence="5">
    <location>
        <begin position="183"/>
        <end position="200"/>
    </location>
</feature>
<comment type="subcellular location">
    <subcellularLocation>
        <location evidence="1">Cytoplasm</location>
        <location evidence="1">Cytoskeleton</location>
    </subcellularLocation>
</comment>
<evidence type="ECO:0000256" key="4">
    <source>
        <dbReference type="ARBA" id="ARBA00023212"/>
    </source>
</evidence>
<evidence type="ECO:0000256" key="5">
    <source>
        <dbReference type="SAM" id="MobiDB-lite"/>
    </source>
</evidence>
<dbReference type="Pfam" id="PF06886">
    <property type="entry name" value="TPX2"/>
    <property type="match status" value="1"/>
</dbReference>
<feature type="region of interest" description="Disordered" evidence="5">
    <location>
        <begin position="117"/>
        <end position="278"/>
    </location>
</feature>
<proteinExistence type="inferred from homology"/>
<protein>
    <recommendedName>
        <fullName evidence="6">TPX2 C-terminal domain-containing protein</fullName>
    </recommendedName>
</protein>
<evidence type="ECO:0000256" key="1">
    <source>
        <dbReference type="ARBA" id="ARBA00004245"/>
    </source>
</evidence>
<feature type="compositionally biased region" description="Low complexity" evidence="5">
    <location>
        <begin position="535"/>
        <end position="566"/>
    </location>
</feature>
<keyword evidence="3" id="KW-0963">Cytoplasm</keyword>
<dbReference type="AlphaFoldDB" id="A0AAV9ZGV2"/>
<evidence type="ECO:0000256" key="3">
    <source>
        <dbReference type="ARBA" id="ARBA00022490"/>
    </source>
</evidence>
<evidence type="ECO:0000313" key="8">
    <source>
        <dbReference type="Proteomes" id="UP001362999"/>
    </source>
</evidence>
<evidence type="ECO:0000313" key="7">
    <source>
        <dbReference type="EMBL" id="KAK6981495.1"/>
    </source>
</evidence>
<feature type="compositionally biased region" description="Basic and acidic residues" evidence="5">
    <location>
        <begin position="652"/>
        <end position="669"/>
    </location>
</feature>
<feature type="region of interest" description="Disordered" evidence="5">
    <location>
        <begin position="338"/>
        <end position="600"/>
    </location>
</feature>
<evidence type="ECO:0000256" key="2">
    <source>
        <dbReference type="ARBA" id="ARBA00005885"/>
    </source>
</evidence>
<accession>A0AAV9ZGV2</accession>
<gene>
    <name evidence="7" type="ORF">R3P38DRAFT_415020</name>
</gene>